<dbReference type="OrthoDB" id="418131at2759"/>
<dbReference type="HOGENOM" id="CLU_099571_2_0_1"/>
<feature type="region of interest" description="Disordered" evidence="2">
    <location>
        <begin position="137"/>
        <end position="166"/>
    </location>
</feature>
<comment type="similarity">
    <text evidence="1">Belongs to the STEEP1 family.</text>
</comment>
<dbReference type="GO" id="GO:0090158">
    <property type="term" value="P:endoplasmic reticulum membrane organization"/>
    <property type="evidence" value="ECO:0007669"/>
    <property type="project" value="TreeGrafter"/>
</dbReference>
<evidence type="ECO:0000256" key="1">
    <source>
        <dbReference type="ARBA" id="ARBA00024205"/>
    </source>
</evidence>
<organism evidence="4 5">
    <name type="scientific">Pseudozyma flocculosa PF-1</name>
    <dbReference type="NCBI Taxonomy" id="1277687"/>
    <lineage>
        <taxon>Eukaryota</taxon>
        <taxon>Fungi</taxon>
        <taxon>Dikarya</taxon>
        <taxon>Basidiomycota</taxon>
        <taxon>Ustilaginomycotina</taxon>
        <taxon>Ustilaginomycetes</taxon>
        <taxon>Ustilaginales</taxon>
        <taxon>Ustilaginaceae</taxon>
        <taxon>Pseudozyma</taxon>
    </lineage>
</organism>
<dbReference type="KEGG" id="pfp:PFL1_05619"/>
<evidence type="ECO:0000256" key="2">
    <source>
        <dbReference type="SAM" id="MobiDB-lite"/>
    </source>
</evidence>
<dbReference type="GO" id="GO:0006888">
    <property type="term" value="P:endoplasmic reticulum to Golgi vesicle-mediated transport"/>
    <property type="evidence" value="ECO:0007669"/>
    <property type="project" value="TreeGrafter"/>
</dbReference>
<dbReference type="GeneID" id="19319707"/>
<feature type="domain" description="STEEP1" evidence="3">
    <location>
        <begin position="19"/>
        <end position="141"/>
    </location>
</feature>
<dbReference type="Pfam" id="PF25809">
    <property type="entry name" value="STEEP1"/>
    <property type="match status" value="1"/>
</dbReference>
<gene>
    <name evidence="4" type="ORF">PFL1_05619</name>
</gene>
<dbReference type="InterPro" id="IPR057965">
    <property type="entry name" value="STEEP1_dom"/>
</dbReference>
<proteinExistence type="inferred from homology"/>
<dbReference type="Proteomes" id="UP000053664">
    <property type="component" value="Unassembled WGS sequence"/>
</dbReference>
<name>A0A061H3C3_9BASI</name>
<reference evidence="4 5" key="1">
    <citation type="journal article" date="2013" name="Plant Cell">
        <title>The transition from a phytopathogenic smut ancestor to an anamorphic biocontrol agent deciphered by comparative whole-genome analysis.</title>
        <authorList>
            <person name="Lefebvre F."/>
            <person name="Joly D.L."/>
            <person name="Labbe C."/>
            <person name="Teichmann B."/>
            <person name="Linning R."/>
            <person name="Belzile F."/>
            <person name="Bakkeren G."/>
            <person name="Belanger R.R."/>
        </authorList>
    </citation>
    <scope>NUCLEOTIDE SEQUENCE [LARGE SCALE GENOMIC DNA]</scope>
    <source>
        <strain evidence="4 5">PF-1</strain>
    </source>
</reference>
<protein>
    <recommendedName>
        <fullName evidence="3">STEEP1 domain-containing protein</fullName>
    </recommendedName>
</protein>
<dbReference type="GO" id="GO:0005737">
    <property type="term" value="C:cytoplasm"/>
    <property type="evidence" value="ECO:0007669"/>
    <property type="project" value="GOC"/>
</dbReference>
<accession>A0A061H3C3</accession>
<dbReference type="EMBL" id="KE361642">
    <property type="protein sequence ID" value="EPQ26983.1"/>
    <property type="molecule type" value="Genomic_DNA"/>
</dbReference>
<dbReference type="PANTHER" id="PTHR46355:SF1">
    <property type="entry name" value="STING ER EXIT PROTEIN"/>
    <property type="match status" value="1"/>
</dbReference>
<dbReference type="InterPro" id="IPR029704">
    <property type="entry name" value="STEEP-like"/>
</dbReference>
<dbReference type="PANTHER" id="PTHR46355">
    <property type="entry name" value="UPF0428 PROTEIN CXORF56"/>
    <property type="match status" value="1"/>
</dbReference>
<evidence type="ECO:0000313" key="5">
    <source>
        <dbReference type="Proteomes" id="UP000053664"/>
    </source>
</evidence>
<evidence type="ECO:0000259" key="3">
    <source>
        <dbReference type="Pfam" id="PF25809"/>
    </source>
</evidence>
<dbReference type="eggNOG" id="KOG4397">
    <property type="taxonomic scope" value="Eukaryota"/>
</dbReference>
<dbReference type="RefSeq" id="XP_007881344.1">
    <property type="nucleotide sequence ID" value="XM_007883153.1"/>
</dbReference>
<dbReference type="AlphaFoldDB" id="A0A061H3C3"/>
<evidence type="ECO:0000313" key="4">
    <source>
        <dbReference type="EMBL" id="EPQ26983.1"/>
    </source>
</evidence>
<sequence length="166" mass="17828">MPKVISRSTISASAGEGSASSALKVYYCLCGEFVLVCDRPLDQLPVRPLDGASVLRCLDSSAISETGAAQKVKKARVFKVSARQGRPKMIKREDGSIEKQYPFNCSRCDLEIGYEHTPPPLKSGGKFTFVLPGALTDRQGIPPPNVFLDQEEPKGDGADEAPGSLD</sequence>